<keyword evidence="1" id="KW-0812">Transmembrane</keyword>
<dbReference type="NCBIfam" id="NF035944">
    <property type="entry name" value="PEPxxWA-CTERM"/>
    <property type="match status" value="1"/>
</dbReference>
<dbReference type="InterPro" id="IPR013424">
    <property type="entry name" value="Ice-binding_C"/>
</dbReference>
<evidence type="ECO:0000256" key="2">
    <source>
        <dbReference type="SAM" id="SignalP"/>
    </source>
</evidence>
<evidence type="ECO:0000256" key="1">
    <source>
        <dbReference type="SAM" id="Phobius"/>
    </source>
</evidence>
<evidence type="ECO:0000259" key="3">
    <source>
        <dbReference type="Pfam" id="PF07589"/>
    </source>
</evidence>
<feature type="transmembrane region" description="Helical" evidence="1">
    <location>
        <begin position="229"/>
        <end position="246"/>
    </location>
</feature>
<feature type="domain" description="Ice-binding protein C-terminal" evidence="3">
    <location>
        <begin position="225"/>
        <end position="249"/>
    </location>
</feature>
<organism evidence="4 5">
    <name type="scientific">Sphingomonas hankyongi</name>
    <dbReference type="NCBI Taxonomy" id="2908209"/>
    <lineage>
        <taxon>Bacteria</taxon>
        <taxon>Pseudomonadati</taxon>
        <taxon>Pseudomonadota</taxon>
        <taxon>Alphaproteobacteria</taxon>
        <taxon>Sphingomonadales</taxon>
        <taxon>Sphingomonadaceae</taxon>
        <taxon>Sphingomonas</taxon>
    </lineage>
</organism>
<protein>
    <submittedName>
        <fullName evidence="4">PEPxxWA-CTERM sorting domain-containing protein</fullName>
    </submittedName>
</protein>
<proteinExistence type="predicted"/>
<gene>
    <name evidence="4" type="ORF">LZ538_08610</name>
</gene>
<keyword evidence="1" id="KW-1133">Transmembrane helix</keyword>
<dbReference type="Pfam" id="PF07589">
    <property type="entry name" value="PEP-CTERM"/>
    <property type="match status" value="1"/>
</dbReference>
<comment type="caution">
    <text evidence="4">The sequence shown here is derived from an EMBL/GenBank/DDBJ whole genome shotgun (WGS) entry which is preliminary data.</text>
</comment>
<keyword evidence="2" id="KW-0732">Signal</keyword>
<name>A0ABT0S2R0_9SPHN</name>
<dbReference type="Proteomes" id="UP001165342">
    <property type="component" value="Unassembled WGS sequence"/>
</dbReference>
<dbReference type="NCBIfam" id="TIGR02595">
    <property type="entry name" value="PEP_CTERM"/>
    <property type="match status" value="1"/>
</dbReference>
<keyword evidence="5" id="KW-1185">Reference proteome</keyword>
<dbReference type="RefSeq" id="WP_249831615.1">
    <property type="nucleotide sequence ID" value="NZ_JAMGBE010000003.1"/>
</dbReference>
<accession>A0ABT0S2R0</accession>
<reference evidence="4" key="1">
    <citation type="submission" date="2022-05" db="EMBL/GenBank/DDBJ databases">
        <authorList>
            <person name="Jo J.-H."/>
            <person name="Im W.-T."/>
        </authorList>
    </citation>
    <scope>NUCLEOTIDE SEQUENCE</scope>
    <source>
        <strain evidence="4">SE220</strain>
    </source>
</reference>
<evidence type="ECO:0000313" key="5">
    <source>
        <dbReference type="Proteomes" id="UP001165342"/>
    </source>
</evidence>
<keyword evidence="1" id="KW-0472">Membrane</keyword>
<dbReference type="EMBL" id="JAMGBE010000003">
    <property type="protein sequence ID" value="MCL6730111.1"/>
    <property type="molecule type" value="Genomic_DNA"/>
</dbReference>
<feature type="signal peptide" evidence="2">
    <location>
        <begin position="1"/>
        <end position="15"/>
    </location>
</feature>
<evidence type="ECO:0000313" key="4">
    <source>
        <dbReference type="EMBL" id="MCL6730111.1"/>
    </source>
</evidence>
<sequence>MIAGFLALAATPASAETFNFATGPNSGTTASSLNFTSGGHSVSLNGYTFANSLSPGALDGLNLYSTTFHSGATLSYSNRGVGICSSTETGGTTGNSAGCPEIDSADEQGRNRVNVNEALLLSFTGTPAVDLLSAVLNIVDDNDTLGIYGVSATGTLDFLGFTGTILNPTGGFTVTPIQTNTNAEYQLTFTPALGSFSAYLFTTMTNGTTPTTGDGYRLRSLTIAAVPEPATWALMLVGFGLVGFQMRRRRRVILAA</sequence>
<feature type="chain" id="PRO_5046349129" evidence="2">
    <location>
        <begin position="16"/>
        <end position="256"/>
    </location>
</feature>